<proteinExistence type="inferred from homology"/>
<evidence type="ECO:0000256" key="1">
    <source>
        <dbReference type="ARBA" id="ARBA00005417"/>
    </source>
</evidence>
<organism evidence="7 8">
    <name type="scientific">Umezakia ovalisporum FSS-62</name>
    <dbReference type="NCBI Taxonomy" id="2971776"/>
    <lineage>
        <taxon>Bacteria</taxon>
        <taxon>Bacillati</taxon>
        <taxon>Cyanobacteriota</taxon>
        <taxon>Cyanophyceae</taxon>
        <taxon>Nostocales</taxon>
        <taxon>Nodulariaceae</taxon>
        <taxon>Umezakia</taxon>
    </lineage>
</organism>
<evidence type="ECO:0000256" key="2">
    <source>
        <dbReference type="ARBA" id="ARBA00022448"/>
    </source>
</evidence>
<dbReference type="Gene3D" id="3.40.50.300">
    <property type="entry name" value="P-loop containing nucleotide triphosphate hydrolases"/>
    <property type="match status" value="1"/>
</dbReference>
<dbReference type="Pfam" id="PF00005">
    <property type="entry name" value="ABC_tran"/>
    <property type="match status" value="1"/>
</dbReference>
<keyword evidence="3" id="KW-0547">Nucleotide-binding</keyword>
<dbReference type="InterPro" id="IPR003439">
    <property type="entry name" value="ABC_transporter-like_ATP-bd"/>
</dbReference>
<dbReference type="GO" id="GO:0015418">
    <property type="term" value="F:ABC-type quaternary ammonium compound transporting activity"/>
    <property type="evidence" value="ECO:0007669"/>
    <property type="project" value="UniProtKB-EC"/>
</dbReference>
<dbReference type="PANTHER" id="PTHR43117:SF4">
    <property type="entry name" value="OSMOPROTECTANT IMPORT ATP-BINDING PROTEIN OSMV"/>
    <property type="match status" value="1"/>
</dbReference>
<dbReference type="InterPro" id="IPR027417">
    <property type="entry name" value="P-loop_NTPase"/>
</dbReference>
<dbReference type="EC" id="7.6.2.9" evidence="5"/>
<dbReference type="PROSITE" id="PS50893">
    <property type="entry name" value="ABC_TRANSPORTER_2"/>
    <property type="match status" value="1"/>
</dbReference>
<dbReference type="SMART" id="SM00382">
    <property type="entry name" value="AAA"/>
    <property type="match status" value="1"/>
</dbReference>
<accession>A0AA43GZZ5</accession>
<dbReference type="Proteomes" id="UP001159370">
    <property type="component" value="Unassembled WGS sequence"/>
</dbReference>
<comment type="caution">
    <text evidence="7">The sequence shown here is derived from an EMBL/GenBank/DDBJ whole genome shotgun (WGS) entry which is preliminary data.</text>
</comment>
<dbReference type="PROSITE" id="PS00211">
    <property type="entry name" value="ABC_TRANSPORTER_1"/>
    <property type="match status" value="1"/>
</dbReference>
<dbReference type="PANTHER" id="PTHR43117">
    <property type="entry name" value="OSMOPROTECTANT IMPORT ATP-BINDING PROTEIN OSMV"/>
    <property type="match status" value="1"/>
</dbReference>
<dbReference type="SUPFAM" id="SSF52540">
    <property type="entry name" value="P-loop containing nucleoside triphosphate hydrolases"/>
    <property type="match status" value="1"/>
</dbReference>
<keyword evidence="4 7" id="KW-0067">ATP-binding</keyword>
<dbReference type="GO" id="GO:0005524">
    <property type="term" value="F:ATP binding"/>
    <property type="evidence" value="ECO:0007669"/>
    <property type="project" value="UniProtKB-KW"/>
</dbReference>
<evidence type="ECO:0000313" key="7">
    <source>
        <dbReference type="EMBL" id="MDH6064367.1"/>
    </source>
</evidence>
<evidence type="ECO:0000259" key="6">
    <source>
        <dbReference type="PROSITE" id="PS50893"/>
    </source>
</evidence>
<dbReference type="AlphaFoldDB" id="A0AA43GZZ5"/>
<sequence>MIEQQKPIAVEFRDVSFSRNHRLLVSHLNFSISQGEALVLLGRSGSGKTTTIKLINRLFTPTQGEVLFDGTPTTRWNEIELRRNIGYVIQETGLFPHFTVEDNVGLVPSLLGWQSKQIKMRTYALLHMVGLDPEQFARRYPHELSGGQKQRVGVARALAADPPVLLMDEPFGALDPITRLELQQEFHRLQQELGKTVVFVTHDIQEAFFLASRIGLMSEGKLVLLATKDEFKQASQQRASVTPHPDSLAFLQCLRSLQESLW</sequence>
<dbReference type="FunFam" id="3.40.50.300:FF:000425">
    <property type="entry name" value="Probable ABC transporter, ATP-binding subunit"/>
    <property type="match status" value="1"/>
</dbReference>
<comment type="similarity">
    <text evidence="1">Belongs to the ABC transporter superfamily.</text>
</comment>
<name>A0AA43GZZ5_9CYAN</name>
<feature type="domain" description="ABC transporter" evidence="6">
    <location>
        <begin position="10"/>
        <end position="244"/>
    </location>
</feature>
<keyword evidence="2" id="KW-0813">Transport</keyword>
<dbReference type="InterPro" id="IPR017871">
    <property type="entry name" value="ABC_transporter-like_CS"/>
</dbReference>
<gene>
    <name evidence="7" type="ORF">NWP23_11420</name>
</gene>
<evidence type="ECO:0000256" key="3">
    <source>
        <dbReference type="ARBA" id="ARBA00022741"/>
    </source>
</evidence>
<dbReference type="EMBL" id="JANQDL010000077">
    <property type="protein sequence ID" value="MDH6064367.1"/>
    <property type="molecule type" value="Genomic_DNA"/>
</dbReference>
<evidence type="ECO:0000313" key="8">
    <source>
        <dbReference type="Proteomes" id="UP001159370"/>
    </source>
</evidence>
<evidence type="ECO:0000256" key="4">
    <source>
        <dbReference type="ARBA" id="ARBA00022840"/>
    </source>
</evidence>
<dbReference type="GO" id="GO:0016887">
    <property type="term" value="F:ATP hydrolysis activity"/>
    <property type="evidence" value="ECO:0007669"/>
    <property type="project" value="InterPro"/>
</dbReference>
<protein>
    <recommendedName>
        <fullName evidence="5">ABC-type quaternary amine transporter</fullName>
        <ecNumber evidence="5">7.6.2.9</ecNumber>
    </recommendedName>
</protein>
<dbReference type="InterPro" id="IPR003593">
    <property type="entry name" value="AAA+_ATPase"/>
</dbReference>
<dbReference type="RefSeq" id="WP_280651992.1">
    <property type="nucleotide sequence ID" value="NZ_JANQDL010000077.1"/>
</dbReference>
<reference evidence="7 8" key="1">
    <citation type="journal article" date="2023" name="J. Phycol.">
        <title>Chrysosporum ovalisporum is synonymous with the true-branching cyanobacterium Umezakia natans (Nostocales/Aphanizomenonaceae).</title>
        <authorList>
            <person name="McGregor G.B."/>
            <person name="Sendall B.C."/>
            <person name="Niiyama Y."/>
            <person name="Tuji A."/>
            <person name="Willis A."/>
        </authorList>
    </citation>
    <scope>NUCLEOTIDE SEQUENCE [LARGE SCALE GENOMIC DNA]</scope>
    <source>
        <strain evidence="7 8">FSS-62</strain>
    </source>
</reference>
<dbReference type="GeneID" id="83685186"/>
<evidence type="ECO:0000256" key="5">
    <source>
        <dbReference type="ARBA" id="ARBA00066388"/>
    </source>
</evidence>